<reference evidence="1 2" key="1">
    <citation type="submission" date="2024-01" db="EMBL/GenBank/DDBJ databases">
        <title>The genomes of 5 underutilized Papilionoideae crops provide insights into root nodulation and disease resistance.</title>
        <authorList>
            <person name="Yuan L."/>
        </authorList>
    </citation>
    <scope>NUCLEOTIDE SEQUENCE [LARGE SCALE GENOMIC DNA]</scope>
    <source>
        <strain evidence="1">LY-2023</strain>
        <tissue evidence="1">Leaf</tissue>
    </source>
</reference>
<dbReference type="Proteomes" id="UP001359559">
    <property type="component" value="Unassembled WGS sequence"/>
</dbReference>
<organism evidence="1 2">
    <name type="scientific">Clitoria ternatea</name>
    <name type="common">Butterfly pea</name>
    <dbReference type="NCBI Taxonomy" id="43366"/>
    <lineage>
        <taxon>Eukaryota</taxon>
        <taxon>Viridiplantae</taxon>
        <taxon>Streptophyta</taxon>
        <taxon>Embryophyta</taxon>
        <taxon>Tracheophyta</taxon>
        <taxon>Spermatophyta</taxon>
        <taxon>Magnoliopsida</taxon>
        <taxon>eudicotyledons</taxon>
        <taxon>Gunneridae</taxon>
        <taxon>Pentapetalae</taxon>
        <taxon>rosids</taxon>
        <taxon>fabids</taxon>
        <taxon>Fabales</taxon>
        <taxon>Fabaceae</taxon>
        <taxon>Papilionoideae</taxon>
        <taxon>50 kb inversion clade</taxon>
        <taxon>NPAAA clade</taxon>
        <taxon>indigoferoid/millettioid clade</taxon>
        <taxon>Phaseoleae</taxon>
        <taxon>Clitoria</taxon>
    </lineage>
</organism>
<accession>A0AAN9PTN2</accession>
<evidence type="ECO:0000313" key="1">
    <source>
        <dbReference type="EMBL" id="KAK7309018.1"/>
    </source>
</evidence>
<name>A0AAN9PTN2_CLITE</name>
<sequence>MYKEKLLEPLGALLEDYVDDKAFMDEEDHEFPTKKGTDKNQECPIRGAKEHILPTVGGVKSSGDGDVEGSSYKPWLTVKKSHRSGDVKLKSSLISHVGNSKGRMWKNGSNFDTLEKDLGILTLVIGKSKGASMKKGWTLSESQDAIYYSAIVDIKNEASKLHYDGEVLTMMRNWKNYHYGKAMEGSLSNVVTGSFMDEEATK</sequence>
<evidence type="ECO:0000313" key="2">
    <source>
        <dbReference type="Proteomes" id="UP001359559"/>
    </source>
</evidence>
<protein>
    <submittedName>
        <fullName evidence="1">Uncharacterized protein</fullName>
    </submittedName>
</protein>
<proteinExistence type="predicted"/>
<gene>
    <name evidence="1" type="ORF">RJT34_05425</name>
</gene>
<keyword evidence="2" id="KW-1185">Reference proteome</keyword>
<comment type="caution">
    <text evidence="1">The sequence shown here is derived from an EMBL/GenBank/DDBJ whole genome shotgun (WGS) entry which is preliminary data.</text>
</comment>
<dbReference type="AlphaFoldDB" id="A0AAN9PTN2"/>
<dbReference type="EMBL" id="JAYKXN010000002">
    <property type="protein sequence ID" value="KAK7309018.1"/>
    <property type="molecule type" value="Genomic_DNA"/>
</dbReference>